<keyword evidence="1" id="KW-1133">Transmembrane helix</keyword>
<sequence length="273" mass="29502">MSPTSKGGDGDAHGAHGKRLIVSALCAPRPSCKSAVRPPSDAPYDVPLLTNDLWTLASGDSRFRSFFPPRPSRPCCPSLTTVGASAPLGTEPLLLRCCVHDSGVVRNCRQLRRRAARARVHLHPLRARVDKEAFAGVSQIHHDVFDSLHSCFTFRALLNDAGRYGVQKGAVMRREKEIVIAVVTVVVAAAAAAVTVVALTNIGRRRLGAAVPATNKGQLCGRPPTICRAPYRTHWKQTGGRRGQLRFQGSLIVVHLLRPDFIDGNAAVYTALR</sequence>
<keyword evidence="1" id="KW-0812">Transmembrane</keyword>
<reference evidence="3" key="1">
    <citation type="submission" date="2022-11" db="UniProtKB">
        <authorList>
            <consortium name="WormBaseParasite"/>
        </authorList>
    </citation>
    <scope>IDENTIFICATION</scope>
</reference>
<dbReference type="Proteomes" id="UP000887566">
    <property type="component" value="Unplaced"/>
</dbReference>
<evidence type="ECO:0000256" key="1">
    <source>
        <dbReference type="SAM" id="Phobius"/>
    </source>
</evidence>
<keyword evidence="2" id="KW-1185">Reference proteome</keyword>
<proteinExistence type="predicted"/>
<dbReference type="AlphaFoldDB" id="A0A914UK02"/>
<accession>A0A914UK02</accession>
<keyword evidence="1" id="KW-0472">Membrane</keyword>
<dbReference type="WBParaSite" id="PSAMB.scaffold106size78906.g2129.t1">
    <property type="protein sequence ID" value="PSAMB.scaffold106size78906.g2129.t1"/>
    <property type="gene ID" value="PSAMB.scaffold106size78906.g2129"/>
</dbReference>
<evidence type="ECO:0000313" key="2">
    <source>
        <dbReference type="Proteomes" id="UP000887566"/>
    </source>
</evidence>
<organism evidence="2 3">
    <name type="scientific">Plectus sambesii</name>
    <dbReference type="NCBI Taxonomy" id="2011161"/>
    <lineage>
        <taxon>Eukaryota</taxon>
        <taxon>Metazoa</taxon>
        <taxon>Ecdysozoa</taxon>
        <taxon>Nematoda</taxon>
        <taxon>Chromadorea</taxon>
        <taxon>Plectida</taxon>
        <taxon>Plectina</taxon>
        <taxon>Plectoidea</taxon>
        <taxon>Plectidae</taxon>
        <taxon>Plectus</taxon>
    </lineage>
</organism>
<protein>
    <submittedName>
        <fullName evidence="3">Uncharacterized protein</fullName>
    </submittedName>
</protein>
<feature type="transmembrane region" description="Helical" evidence="1">
    <location>
        <begin position="178"/>
        <end position="199"/>
    </location>
</feature>
<evidence type="ECO:0000313" key="3">
    <source>
        <dbReference type="WBParaSite" id="PSAMB.scaffold106size78906.g2129.t1"/>
    </source>
</evidence>
<name>A0A914UK02_9BILA</name>